<evidence type="ECO:0000313" key="4">
    <source>
        <dbReference type="Proteomes" id="UP000439780"/>
    </source>
</evidence>
<feature type="region of interest" description="Disordered" evidence="1">
    <location>
        <begin position="57"/>
        <end position="145"/>
    </location>
</feature>
<feature type="compositionally biased region" description="Gly residues" evidence="1">
    <location>
        <begin position="133"/>
        <end position="145"/>
    </location>
</feature>
<name>A0A845ACK7_9SPHN</name>
<evidence type="ECO:0000256" key="2">
    <source>
        <dbReference type="SAM" id="Phobius"/>
    </source>
</evidence>
<keyword evidence="2" id="KW-0812">Transmembrane</keyword>
<keyword evidence="2" id="KW-1133">Transmembrane helix</keyword>
<dbReference type="EMBL" id="WTYA01000003">
    <property type="protein sequence ID" value="MXP28182.1"/>
    <property type="molecule type" value="Genomic_DNA"/>
</dbReference>
<comment type="caution">
    <text evidence="3">The sequence shown here is derived from an EMBL/GenBank/DDBJ whole genome shotgun (WGS) entry which is preliminary data.</text>
</comment>
<organism evidence="3 4">
    <name type="scientific">Qipengyuania algicida</name>
    <dbReference type="NCBI Taxonomy" id="1836209"/>
    <lineage>
        <taxon>Bacteria</taxon>
        <taxon>Pseudomonadati</taxon>
        <taxon>Pseudomonadota</taxon>
        <taxon>Alphaproteobacteria</taxon>
        <taxon>Sphingomonadales</taxon>
        <taxon>Erythrobacteraceae</taxon>
        <taxon>Qipengyuania</taxon>
    </lineage>
</organism>
<dbReference type="SUPFAM" id="SSF74653">
    <property type="entry name" value="TolA/TonB C-terminal domain"/>
    <property type="match status" value="1"/>
</dbReference>
<evidence type="ECO:0000256" key="1">
    <source>
        <dbReference type="SAM" id="MobiDB-lite"/>
    </source>
</evidence>
<dbReference type="Gene3D" id="3.30.1150.10">
    <property type="match status" value="1"/>
</dbReference>
<accession>A0A845ACK7</accession>
<dbReference type="RefSeq" id="WP_160752489.1">
    <property type="nucleotide sequence ID" value="NZ_WTYA01000003.1"/>
</dbReference>
<proteinExistence type="predicted"/>
<keyword evidence="4" id="KW-1185">Reference proteome</keyword>
<keyword evidence="2" id="KW-0472">Membrane</keyword>
<evidence type="ECO:0000313" key="3">
    <source>
        <dbReference type="EMBL" id="MXP28182.1"/>
    </source>
</evidence>
<reference evidence="3 4" key="1">
    <citation type="submission" date="2019-12" db="EMBL/GenBank/DDBJ databases">
        <title>Genomic-based taxomic classification of the family Erythrobacteraceae.</title>
        <authorList>
            <person name="Xu L."/>
        </authorList>
    </citation>
    <scope>NUCLEOTIDE SEQUENCE [LARGE SCALE GENOMIC DNA]</scope>
    <source>
        <strain evidence="3 4">KEMB 9005-328</strain>
    </source>
</reference>
<dbReference type="AlphaFoldDB" id="A0A845ACK7"/>
<dbReference type="Proteomes" id="UP000439780">
    <property type="component" value="Unassembled WGS sequence"/>
</dbReference>
<feature type="compositionally biased region" description="Low complexity" evidence="1">
    <location>
        <begin position="98"/>
        <end position="111"/>
    </location>
</feature>
<gene>
    <name evidence="3" type="ORF">GRI58_05020</name>
</gene>
<protein>
    <recommendedName>
        <fullName evidence="5">TonB family protein</fullName>
    </recommendedName>
</protein>
<sequence length="244" mass="25304">MAKNPSKDYGSTRRRPNVPVIIGVLLLHLALFYALLRAFTPDTVRTVEQAVVSAFTVSPTPSPSPTATVRQAVPEGGSGKAGKKAVPRPISAPIPKVARSPSAPVPKAASSGNQVTSGNREAGEGTGDAAAGSGTGGGNGGIGQGGAVVTRPVKIAGEINSAADFPVPPGGRQTRFGTSVTVYMTVGVDGRARDCRVVRPSPDPQADAIVCQLAEQRFRFRPARNAQGEPVPAIYGWRQEWFAR</sequence>
<feature type="transmembrane region" description="Helical" evidence="2">
    <location>
        <begin position="20"/>
        <end position="39"/>
    </location>
</feature>
<dbReference type="OrthoDB" id="7390536at2"/>
<evidence type="ECO:0008006" key="5">
    <source>
        <dbReference type="Google" id="ProtNLM"/>
    </source>
</evidence>
<feature type="compositionally biased region" description="Low complexity" evidence="1">
    <location>
        <begin position="57"/>
        <end position="69"/>
    </location>
</feature>